<sequence length="664" mass="72602">MSINQNIDTRNDFKTLFSAHRIGKREVKNRIVSTAHAPGFDSGLLIERHVSYLEQKAAGGAGLIMAFGSASVYRESSASYGSVSLWNPENEPLLKDLAERVHKHDALIISQATHMGRRGNSSISGRPLQAPSEIPEGVHREIPHVLRTDEIPSIVEAFAEAAARLERCGWDGIEITSFGGHLIEQFWSPYINNRTDRYGGDLTGRMRFSVEVIEAVAEAVSDDFIIGFRMAGDLITDDLGLDQNDMIEIAMRLDELDHIDLFNISGGNAASYAGQAGVVPGDTFSRGTYNHAAHRMKENLSVPVLVAGRIFDPYQAERALVAGDCDLVGMTRAIIADPDLPKKAMEGEISRIRPCNACTEGCIGRLYSGMPMICTVNPAIEDETLENYQSATSIRRMIIVGGGPAGMEAARVAAERGLEVILMERENYLGGQVVSASAAPERPHYGEHIKWLEKELTRLSIDVRCGTEVSPETLLSLNPDVVVIATGSNPSISSITKKMRTRCVTDIDVLDGKVSIEPGIKVLIYDQEGKFRGASISNFIANAGASQVELATPLWSVAEDLDEMQKPEIYRLLTQNNITLLPNHSLIGQKDEGIQLSNVWSDHKKIIKDADLVVLVGYQSAENRLYDQIAQVIPDLELHLIGDAIAPRRLSDAIFEGANVGRIL</sequence>
<dbReference type="PRINTS" id="PR00368">
    <property type="entry name" value="FADPNR"/>
</dbReference>
<keyword evidence="4" id="KW-0285">Flavoprotein</keyword>
<dbReference type="InterPro" id="IPR023753">
    <property type="entry name" value="FAD/NAD-binding_dom"/>
</dbReference>
<comment type="similarity">
    <text evidence="3">In the N-terminal section; belongs to the NADH:flavin oxidoreductase/NADH oxidase family.</text>
</comment>
<dbReference type="PANTHER" id="PTHR42917">
    <property type="entry name" value="2,4-DIENOYL-COA REDUCTASE"/>
    <property type="match status" value="1"/>
</dbReference>
<dbReference type="Gene3D" id="3.20.20.70">
    <property type="entry name" value="Aldolase class I"/>
    <property type="match status" value="1"/>
</dbReference>
<dbReference type="Proteomes" id="UP000595823">
    <property type="component" value="Chromosome"/>
</dbReference>
<proteinExistence type="inferred from homology"/>
<organism evidence="12 13">
    <name type="scientific">Salicibibacter cibarius</name>
    <dbReference type="NCBI Taxonomy" id="2743000"/>
    <lineage>
        <taxon>Bacteria</taxon>
        <taxon>Bacillati</taxon>
        <taxon>Bacillota</taxon>
        <taxon>Bacilli</taxon>
        <taxon>Bacillales</taxon>
        <taxon>Bacillaceae</taxon>
        <taxon>Salicibibacter</taxon>
    </lineage>
</organism>
<evidence type="ECO:0000256" key="6">
    <source>
        <dbReference type="ARBA" id="ARBA00022723"/>
    </source>
</evidence>
<reference evidence="12 13" key="1">
    <citation type="submission" date="2020-06" db="EMBL/GenBank/DDBJ databases">
        <title>Genomic analysis of Salicibibacter sp. NKC5-3.</title>
        <authorList>
            <person name="Oh Y.J."/>
        </authorList>
    </citation>
    <scope>NUCLEOTIDE SEQUENCE [LARGE SCALE GENOMIC DNA]</scope>
    <source>
        <strain evidence="12 13">NKC5-3</strain>
    </source>
</reference>
<dbReference type="InterPro" id="IPR013785">
    <property type="entry name" value="Aldolase_TIM"/>
</dbReference>
<dbReference type="GO" id="GO:0010181">
    <property type="term" value="F:FMN binding"/>
    <property type="evidence" value="ECO:0007669"/>
    <property type="project" value="InterPro"/>
</dbReference>
<dbReference type="InterPro" id="IPR036188">
    <property type="entry name" value="FAD/NAD-bd_sf"/>
</dbReference>
<dbReference type="Pfam" id="PF00724">
    <property type="entry name" value="Oxidored_FMN"/>
    <property type="match status" value="1"/>
</dbReference>
<feature type="domain" description="FAD/NAD(P)-binding" evidence="11">
    <location>
        <begin position="396"/>
        <end position="586"/>
    </location>
</feature>
<dbReference type="KEGG" id="scia:HUG15_20580"/>
<dbReference type="PRINTS" id="PR00411">
    <property type="entry name" value="PNDRDTASEI"/>
</dbReference>
<keyword evidence="6" id="KW-0479">Metal-binding</keyword>
<evidence type="ECO:0000256" key="9">
    <source>
        <dbReference type="ARBA" id="ARBA00023014"/>
    </source>
</evidence>
<evidence type="ECO:0000259" key="11">
    <source>
        <dbReference type="Pfam" id="PF07992"/>
    </source>
</evidence>
<dbReference type="InterPro" id="IPR051793">
    <property type="entry name" value="NADH:flavin_oxidoreductase"/>
</dbReference>
<dbReference type="RefSeq" id="WP_200125383.1">
    <property type="nucleotide sequence ID" value="NZ_CP054705.1"/>
</dbReference>
<evidence type="ECO:0000256" key="5">
    <source>
        <dbReference type="ARBA" id="ARBA00022643"/>
    </source>
</evidence>
<keyword evidence="9" id="KW-0411">Iron-sulfur</keyword>
<keyword evidence="7" id="KW-0560">Oxidoreductase</keyword>
<name>A0A7T6Z675_9BACI</name>
<dbReference type="AlphaFoldDB" id="A0A7T6Z675"/>
<dbReference type="SUPFAM" id="SSF51971">
    <property type="entry name" value="Nucleotide-binding domain"/>
    <property type="match status" value="1"/>
</dbReference>
<dbReference type="Pfam" id="PF07992">
    <property type="entry name" value="Pyr_redox_2"/>
    <property type="match status" value="1"/>
</dbReference>
<evidence type="ECO:0000313" key="12">
    <source>
        <dbReference type="EMBL" id="QQK77743.1"/>
    </source>
</evidence>
<evidence type="ECO:0000256" key="1">
    <source>
        <dbReference type="ARBA" id="ARBA00001917"/>
    </source>
</evidence>
<keyword evidence="13" id="KW-1185">Reference proteome</keyword>
<dbReference type="EMBL" id="CP054705">
    <property type="protein sequence ID" value="QQK77743.1"/>
    <property type="molecule type" value="Genomic_DNA"/>
</dbReference>
<keyword evidence="8" id="KW-0408">Iron</keyword>
<evidence type="ECO:0000256" key="3">
    <source>
        <dbReference type="ARBA" id="ARBA00011048"/>
    </source>
</evidence>
<evidence type="ECO:0000313" key="13">
    <source>
        <dbReference type="Proteomes" id="UP000595823"/>
    </source>
</evidence>
<gene>
    <name evidence="12" type="ORF">HUG15_20580</name>
</gene>
<comment type="cofactor">
    <cofactor evidence="1">
        <name>FMN</name>
        <dbReference type="ChEBI" id="CHEBI:58210"/>
    </cofactor>
</comment>
<dbReference type="SUPFAM" id="SSF51905">
    <property type="entry name" value="FAD/NAD(P)-binding domain"/>
    <property type="match status" value="1"/>
</dbReference>
<dbReference type="InterPro" id="IPR001155">
    <property type="entry name" value="OxRdtase_FMN_N"/>
</dbReference>
<dbReference type="PANTHER" id="PTHR42917:SF2">
    <property type="entry name" value="2,4-DIENOYL-COA REDUCTASE [(2E)-ENOYL-COA-PRODUCING]"/>
    <property type="match status" value="1"/>
</dbReference>
<dbReference type="Gene3D" id="3.40.50.720">
    <property type="entry name" value="NAD(P)-binding Rossmann-like Domain"/>
    <property type="match status" value="1"/>
</dbReference>
<evidence type="ECO:0000256" key="4">
    <source>
        <dbReference type="ARBA" id="ARBA00022630"/>
    </source>
</evidence>
<dbReference type="GO" id="GO:0016491">
    <property type="term" value="F:oxidoreductase activity"/>
    <property type="evidence" value="ECO:0007669"/>
    <property type="project" value="UniProtKB-KW"/>
</dbReference>
<feature type="domain" description="NADH:flavin oxidoreductase/NADH oxidase N-terminal" evidence="10">
    <location>
        <begin position="16"/>
        <end position="347"/>
    </location>
</feature>
<evidence type="ECO:0000256" key="2">
    <source>
        <dbReference type="ARBA" id="ARBA00001966"/>
    </source>
</evidence>
<evidence type="ECO:0000256" key="8">
    <source>
        <dbReference type="ARBA" id="ARBA00023004"/>
    </source>
</evidence>
<dbReference type="SUPFAM" id="SSF51395">
    <property type="entry name" value="FMN-linked oxidoreductases"/>
    <property type="match status" value="1"/>
</dbReference>
<protein>
    <submittedName>
        <fullName evidence="12">FAD-dependent oxidoreductase</fullName>
    </submittedName>
</protein>
<dbReference type="GO" id="GO:0046872">
    <property type="term" value="F:metal ion binding"/>
    <property type="evidence" value="ECO:0007669"/>
    <property type="project" value="UniProtKB-KW"/>
</dbReference>
<evidence type="ECO:0000256" key="7">
    <source>
        <dbReference type="ARBA" id="ARBA00023002"/>
    </source>
</evidence>
<comment type="cofactor">
    <cofactor evidence="2">
        <name>[4Fe-4S] cluster</name>
        <dbReference type="ChEBI" id="CHEBI:49883"/>
    </cofactor>
</comment>
<accession>A0A7T6Z675</accession>
<dbReference type="GO" id="GO:0051536">
    <property type="term" value="F:iron-sulfur cluster binding"/>
    <property type="evidence" value="ECO:0007669"/>
    <property type="project" value="UniProtKB-KW"/>
</dbReference>
<keyword evidence="5" id="KW-0288">FMN</keyword>
<evidence type="ECO:0000259" key="10">
    <source>
        <dbReference type="Pfam" id="PF00724"/>
    </source>
</evidence>
<dbReference type="Gene3D" id="3.50.50.60">
    <property type="entry name" value="FAD/NAD(P)-binding domain"/>
    <property type="match status" value="1"/>
</dbReference>